<name>A0A917ICE4_9MICO</name>
<evidence type="ECO:0000313" key="3">
    <source>
        <dbReference type="EMBL" id="GGH38149.1"/>
    </source>
</evidence>
<feature type="transmembrane region" description="Helical" evidence="2">
    <location>
        <begin position="306"/>
        <end position="325"/>
    </location>
</feature>
<protein>
    <recommendedName>
        <fullName evidence="5">Gram-positive cocci surface proteins LPxTG domain-containing protein</fullName>
    </recommendedName>
</protein>
<evidence type="ECO:0000313" key="4">
    <source>
        <dbReference type="Proteomes" id="UP000657592"/>
    </source>
</evidence>
<reference evidence="3" key="2">
    <citation type="submission" date="2020-09" db="EMBL/GenBank/DDBJ databases">
        <authorList>
            <person name="Sun Q."/>
            <person name="Zhou Y."/>
        </authorList>
    </citation>
    <scope>NUCLEOTIDE SEQUENCE</scope>
    <source>
        <strain evidence="3">CGMCC 1.15794</strain>
    </source>
</reference>
<proteinExistence type="predicted"/>
<accession>A0A917ICE4</accession>
<dbReference type="Proteomes" id="UP000657592">
    <property type="component" value="Unassembled WGS sequence"/>
</dbReference>
<keyword evidence="2" id="KW-0812">Transmembrane</keyword>
<keyword evidence="2" id="KW-0472">Membrane</keyword>
<gene>
    <name evidence="3" type="ORF">GCM10010921_08540</name>
</gene>
<dbReference type="AlphaFoldDB" id="A0A917ICE4"/>
<organism evidence="3 4">
    <name type="scientific">Microbacterium album</name>
    <dbReference type="NCBI Taxonomy" id="2053191"/>
    <lineage>
        <taxon>Bacteria</taxon>
        <taxon>Bacillati</taxon>
        <taxon>Actinomycetota</taxon>
        <taxon>Actinomycetes</taxon>
        <taxon>Micrococcales</taxon>
        <taxon>Microbacteriaceae</taxon>
        <taxon>Microbacterium</taxon>
    </lineage>
</organism>
<evidence type="ECO:0000256" key="1">
    <source>
        <dbReference type="SAM" id="MobiDB-lite"/>
    </source>
</evidence>
<keyword evidence="4" id="KW-1185">Reference proteome</keyword>
<keyword evidence="2" id="KW-1133">Transmembrane helix</keyword>
<evidence type="ECO:0008006" key="5">
    <source>
        <dbReference type="Google" id="ProtNLM"/>
    </source>
</evidence>
<feature type="compositionally biased region" description="Low complexity" evidence="1">
    <location>
        <begin position="263"/>
        <end position="283"/>
    </location>
</feature>
<dbReference type="RefSeq" id="WP_188755122.1">
    <property type="nucleotide sequence ID" value="NZ_BMJY01000002.1"/>
</dbReference>
<comment type="caution">
    <text evidence="3">The sequence shown here is derived from an EMBL/GenBank/DDBJ whole genome shotgun (WGS) entry which is preliminary data.</text>
</comment>
<feature type="compositionally biased region" description="Acidic residues" evidence="1">
    <location>
        <begin position="239"/>
        <end position="250"/>
    </location>
</feature>
<feature type="region of interest" description="Disordered" evidence="1">
    <location>
        <begin position="231"/>
        <end position="301"/>
    </location>
</feature>
<evidence type="ECO:0000256" key="2">
    <source>
        <dbReference type="SAM" id="Phobius"/>
    </source>
</evidence>
<sequence>MYECTSATPDGGPLDTTYPGEYVLRMSAIDRAGNLTQREVSYRVVEPALPTVGLSMPEPDGLDGWYRTRPLFALEALEGNTEVASVHWRYSIDGGEPTEVRREGPRAAFSPPLDGTYELTYWAVTRDGRAGVPETVTFGVDTTPPNVEVRAPRGPEVAALALASGQYRQGEQLIADYACDDATSGIVDCRGTVPSGAPVPTDTVGLREFVVEATDAAGNERRIVVAYEIVPAPAPGEDPPGEDPQGEDPPGDPGADPGRDPGQDPGTDPAADPGAQPAPAAPSADRRPAAGDTSRPAGLASTGLEVPWGLAGAGMALLLGGVLLIRRRVR</sequence>
<reference evidence="3" key="1">
    <citation type="journal article" date="2014" name="Int. J. Syst. Evol. Microbiol.">
        <title>Complete genome sequence of Corynebacterium casei LMG S-19264T (=DSM 44701T), isolated from a smear-ripened cheese.</title>
        <authorList>
            <consortium name="US DOE Joint Genome Institute (JGI-PGF)"/>
            <person name="Walter F."/>
            <person name="Albersmeier A."/>
            <person name="Kalinowski J."/>
            <person name="Ruckert C."/>
        </authorList>
    </citation>
    <scope>NUCLEOTIDE SEQUENCE</scope>
    <source>
        <strain evidence="3">CGMCC 1.15794</strain>
    </source>
</reference>
<dbReference type="EMBL" id="BMJY01000002">
    <property type="protein sequence ID" value="GGH38149.1"/>
    <property type="molecule type" value="Genomic_DNA"/>
</dbReference>